<proteinExistence type="predicted"/>
<sequence length="135" mass="15209">MHVLPAARSRANVKKKGRGRSIEDRCAAPSAEYKRVGRYKVSGATFTMCFLHFHSIFFKCSAHRSSAFADLFVKVSFAAVKIVSERLDLDESRARTLFRNCSTFLSVCPISRLLRPIDGVPDNKIKCPNTRRNAQ</sequence>
<dbReference type="EMBL" id="JADYXP020000003">
    <property type="protein sequence ID" value="KAL0127681.1"/>
    <property type="molecule type" value="Genomic_DNA"/>
</dbReference>
<evidence type="ECO:0000313" key="2">
    <source>
        <dbReference type="Proteomes" id="UP001430953"/>
    </source>
</evidence>
<dbReference type="AlphaFoldDB" id="A0AAW2GN66"/>
<gene>
    <name evidence="1" type="ORF">PUN28_003164</name>
</gene>
<evidence type="ECO:0000313" key="1">
    <source>
        <dbReference type="EMBL" id="KAL0127681.1"/>
    </source>
</evidence>
<protein>
    <submittedName>
        <fullName evidence="1">Uncharacterized protein</fullName>
    </submittedName>
</protein>
<reference evidence="1 2" key="1">
    <citation type="submission" date="2023-03" db="EMBL/GenBank/DDBJ databases">
        <title>High recombination rates correlate with genetic variation in Cardiocondyla obscurior ants.</title>
        <authorList>
            <person name="Errbii M."/>
        </authorList>
    </citation>
    <scope>NUCLEOTIDE SEQUENCE [LARGE SCALE GENOMIC DNA]</scope>
    <source>
        <strain evidence="1">Alpha-2009</strain>
        <tissue evidence="1">Whole body</tissue>
    </source>
</reference>
<accession>A0AAW2GN66</accession>
<comment type="caution">
    <text evidence="1">The sequence shown here is derived from an EMBL/GenBank/DDBJ whole genome shotgun (WGS) entry which is preliminary data.</text>
</comment>
<name>A0AAW2GN66_9HYME</name>
<dbReference type="Proteomes" id="UP001430953">
    <property type="component" value="Unassembled WGS sequence"/>
</dbReference>
<organism evidence="1 2">
    <name type="scientific">Cardiocondyla obscurior</name>
    <dbReference type="NCBI Taxonomy" id="286306"/>
    <lineage>
        <taxon>Eukaryota</taxon>
        <taxon>Metazoa</taxon>
        <taxon>Ecdysozoa</taxon>
        <taxon>Arthropoda</taxon>
        <taxon>Hexapoda</taxon>
        <taxon>Insecta</taxon>
        <taxon>Pterygota</taxon>
        <taxon>Neoptera</taxon>
        <taxon>Endopterygota</taxon>
        <taxon>Hymenoptera</taxon>
        <taxon>Apocrita</taxon>
        <taxon>Aculeata</taxon>
        <taxon>Formicoidea</taxon>
        <taxon>Formicidae</taxon>
        <taxon>Myrmicinae</taxon>
        <taxon>Cardiocondyla</taxon>
    </lineage>
</organism>
<keyword evidence="2" id="KW-1185">Reference proteome</keyword>